<accession>A0A914RL13</accession>
<organism evidence="2 3">
    <name type="scientific">Parascaris equorum</name>
    <name type="common">Equine roundworm</name>
    <dbReference type="NCBI Taxonomy" id="6256"/>
    <lineage>
        <taxon>Eukaryota</taxon>
        <taxon>Metazoa</taxon>
        <taxon>Ecdysozoa</taxon>
        <taxon>Nematoda</taxon>
        <taxon>Chromadorea</taxon>
        <taxon>Rhabditida</taxon>
        <taxon>Spirurina</taxon>
        <taxon>Ascaridomorpha</taxon>
        <taxon>Ascaridoidea</taxon>
        <taxon>Ascarididae</taxon>
        <taxon>Parascaris</taxon>
    </lineage>
</organism>
<feature type="compositionally biased region" description="Polar residues" evidence="1">
    <location>
        <begin position="29"/>
        <end position="38"/>
    </location>
</feature>
<feature type="compositionally biased region" description="Polar residues" evidence="1">
    <location>
        <begin position="1"/>
        <end position="22"/>
    </location>
</feature>
<protein>
    <submittedName>
        <fullName evidence="3">Uncharacterized protein</fullName>
    </submittedName>
</protein>
<keyword evidence="2" id="KW-1185">Reference proteome</keyword>
<dbReference type="AlphaFoldDB" id="A0A914RL13"/>
<feature type="region of interest" description="Disordered" evidence="1">
    <location>
        <begin position="1"/>
        <end position="38"/>
    </location>
</feature>
<evidence type="ECO:0000313" key="3">
    <source>
        <dbReference type="WBParaSite" id="PEQ_0000698101-mRNA-1"/>
    </source>
</evidence>
<sequence length="38" mass="3863">MLLAFSSNSLSVPTPIGSSPKQSVMDPTGTPQSGKDLS</sequence>
<proteinExistence type="predicted"/>
<name>A0A914RL13_PAREQ</name>
<dbReference type="Proteomes" id="UP000887564">
    <property type="component" value="Unplaced"/>
</dbReference>
<dbReference type="WBParaSite" id="PEQ_0000698101-mRNA-1">
    <property type="protein sequence ID" value="PEQ_0000698101-mRNA-1"/>
    <property type="gene ID" value="PEQ_0000698101"/>
</dbReference>
<evidence type="ECO:0000256" key="1">
    <source>
        <dbReference type="SAM" id="MobiDB-lite"/>
    </source>
</evidence>
<evidence type="ECO:0000313" key="2">
    <source>
        <dbReference type="Proteomes" id="UP000887564"/>
    </source>
</evidence>
<reference evidence="3" key="1">
    <citation type="submission" date="2022-11" db="UniProtKB">
        <authorList>
            <consortium name="WormBaseParasite"/>
        </authorList>
    </citation>
    <scope>IDENTIFICATION</scope>
</reference>